<dbReference type="GO" id="GO:0097539">
    <property type="term" value="C:ciliary transition fiber"/>
    <property type="evidence" value="ECO:0007669"/>
    <property type="project" value="InterPro"/>
</dbReference>
<protein>
    <submittedName>
        <fullName evidence="2">Uncharacterized protein</fullName>
    </submittedName>
</protein>
<dbReference type="GO" id="GO:0036064">
    <property type="term" value="C:ciliary basal body"/>
    <property type="evidence" value="ECO:0007669"/>
    <property type="project" value="TreeGrafter"/>
</dbReference>
<feature type="compositionally biased region" description="Low complexity" evidence="1">
    <location>
        <begin position="126"/>
        <end position="136"/>
    </location>
</feature>
<reference evidence="2" key="1">
    <citation type="submission" date="2021-06" db="EMBL/GenBank/DDBJ databases">
        <title>Parelaphostrongylus tenuis whole genome reference sequence.</title>
        <authorList>
            <person name="Garwood T.J."/>
            <person name="Larsen P.A."/>
            <person name="Fountain-Jones N.M."/>
            <person name="Garbe J.R."/>
            <person name="Macchietto M.G."/>
            <person name="Kania S.A."/>
            <person name="Gerhold R.W."/>
            <person name="Richards J.E."/>
            <person name="Wolf T.M."/>
        </authorList>
    </citation>
    <scope>NUCLEOTIDE SEQUENCE</scope>
    <source>
        <strain evidence="2">MNPRO001-30</strain>
        <tissue evidence="2">Meninges</tissue>
    </source>
</reference>
<name>A0AAD5MG74_PARTN</name>
<keyword evidence="3" id="KW-1185">Reference proteome</keyword>
<dbReference type="PANTHER" id="PTHR33689:SF1">
    <property type="entry name" value="FAS-BINDING FACTOR 1"/>
    <property type="match status" value="1"/>
</dbReference>
<feature type="region of interest" description="Disordered" evidence="1">
    <location>
        <begin position="1"/>
        <end position="154"/>
    </location>
</feature>
<dbReference type="GO" id="GO:0060271">
    <property type="term" value="P:cilium assembly"/>
    <property type="evidence" value="ECO:0007669"/>
    <property type="project" value="InterPro"/>
</dbReference>
<feature type="compositionally biased region" description="Low complexity" evidence="1">
    <location>
        <begin position="87"/>
        <end position="116"/>
    </location>
</feature>
<organism evidence="2 3">
    <name type="scientific">Parelaphostrongylus tenuis</name>
    <name type="common">Meningeal worm</name>
    <dbReference type="NCBI Taxonomy" id="148309"/>
    <lineage>
        <taxon>Eukaryota</taxon>
        <taxon>Metazoa</taxon>
        <taxon>Ecdysozoa</taxon>
        <taxon>Nematoda</taxon>
        <taxon>Chromadorea</taxon>
        <taxon>Rhabditida</taxon>
        <taxon>Rhabditina</taxon>
        <taxon>Rhabditomorpha</taxon>
        <taxon>Strongyloidea</taxon>
        <taxon>Metastrongylidae</taxon>
        <taxon>Parelaphostrongylus</taxon>
    </lineage>
</organism>
<dbReference type="GO" id="GO:0005814">
    <property type="term" value="C:centriole"/>
    <property type="evidence" value="ECO:0007669"/>
    <property type="project" value="TreeGrafter"/>
</dbReference>
<feature type="compositionally biased region" description="Polar residues" evidence="1">
    <location>
        <begin position="46"/>
        <end position="70"/>
    </location>
</feature>
<dbReference type="Proteomes" id="UP001196413">
    <property type="component" value="Unassembled WGS sequence"/>
</dbReference>
<accession>A0AAD5MG74</accession>
<dbReference type="GO" id="GO:0090162">
    <property type="term" value="P:establishment of epithelial cell polarity"/>
    <property type="evidence" value="ECO:0007669"/>
    <property type="project" value="InterPro"/>
</dbReference>
<dbReference type="InterPro" id="IPR033561">
    <property type="entry name" value="FBF1"/>
</dbReference>
<evidence type="ECO:0000313" key="2">
    <source>
        <dbReference type="EMBL" id="KAJ1357992.1"/>
    </source>
</evidence>
<dbReference type="PANTHER" id="PTHR33689">
    <property type="entry name" value="FAS-BINDING FACTOR 1"/>
    <property type="match status" value="1"/>
</dbReference>
<proteinExistence type="predicted"/>
<comment type="caution">
    <text evidence="2">The sequence shown here is derived from an EMBL/GenBank/DDBJ whole genome shotgun (WGS) entry which is preliminary data.</text>
</comment>
<evidence type="ECO:0000313" key="3">
    <source>
        <dbReference type="Proteomes" id="UP001196413"/>
    </source>
</evidence>
<dbReference type="AlphaFoldDB" id="A0AAD5MG74"/>
<sequence>MKAMDTDKDMDELDNALFGRSGGSKSKPSLGNIDSLLGETKKPTAKKTTVSFLDAPGTSSTTASALNAPTKSALDDLFTDTTSEQKPATTSSSPASATQRPSRHVTGTTTLGSLLGPSRSAKESKPVAPAAAAVPVTTPPPQSTGSFSEDSLRTKRLENEVERLNREIEELKIRKKEDEQDIERLWKDKLSKKDFDHQQEVNDMRSNHEKHISKLEEEHSEELQRLRTTYERQLDTIQQSASQWK</sequence>
<gene>
    <name evidence="2" type="ORF">KIN20_016284</name>
</gene>
<dbReference type="EMBL" id="JAHQIW010003276">
    <property type="protein sequence ID" value="KAJ1357992.1"/>
    <property type="molecule type" value="Genomic_DNA"/>
</dbReference>
<evidence type="ECO:0000256" key="1">
    <source>
        <dbReference type="SAM" id="MobiDB-lite"/>
    </source>
</evidence>